<dbReference type="PANTHER" id="PTHR34975">
    <property type="entry name" value="SPORE GERMINATION PROTEIN A2"/>
    <property type="match status" value="1"/>
</dbReference>
<organism evidence="9 10">
    <name type="scientific">Carboxydothermus pertinax</name>
    <dbReference type="NCBI Taxonomy" id="870242"/>
    <lineage>
        <taxon>Bacteria</taxon>
        <taxon>Bacillati</taxon>
        <taxon>Bacillota</taxon>
        <taxon>Clostridia</taxon>
        <taxon>Thermoanaerobacterales</taxon>
        <taxon>Thermoanaerobacteraceae</taxon>
        <taxon>Carboxydothermus</taxon>
    </lineage>
</organism>
<evidence type="ECO:0000313" key="9">
    <source>
        <dbReference type="EMBL" id="GAV23647.1"/>
    </source>
</evidence>
<feature type="transmembrane region" description="Helical" evidence="8">
    <location>
        <begin position="111"/>
        <end position="128"/>
    </location>
</feature>
<comment type="similarity">
    <text evidence="2">Belongs to the amino acid-polyamine-organocation (APC) superfamily. Spore germination protein (SGP) (TC 2.A.3.9) family.</text>
</comment>
<evidence type="ECO:0000256" key="5">
    <source>
        <dbReference type="ARBA" id="ARBA00022692"/>
    </source>
</evidence>
<dbReference type="AlphaFoldDB" id="A0A1L8CXN0"/>
<evidence type="ECO:0000256" key="3">
    <source>
        <dbReference type="ARBA" id="ARBA00022448"/>
    </source>
</evidence>
<comment type="caution">
    <text evidence="9">The sequence shown here is derived from an EMBL/GenBank/DDBJ whole genome shotgun (WGS) entry which is preliminary data.</text>
</comment>
<feature type="transmembrane region" description="Helical" evidence="8">
    <location>
        <begin position="36"/>
        <end position="55"/>
    </location>
</feature>
<dbReference type="STRING" id="870242.cpu_21570"/>
<evidence type="ECO:0000256" key="6">
    <source>
        <dbReference type="ARBA" id="ARBA00022989"/>
    </source>
</evidence>
<feature type="transmembrane region" description="Helical" evidence="8">
    <location>
        <begin position="6"/>
        <end position="24"/>
    </location>
</feature>
<evidence type="ECO:0000256" key="1">
    <source>
        <dbReference type="ARBA" id="ARBA00004141"/>
    </source>
</evidence>
<feature type="transmembrane region" description="Helical" evidence="8">
    <location>
        <begin position="75"/>
        <end position="99"/>
    </location>
</feature>
<reference evidence="10" key="1">
    <citation type="submission" date="2016-12" db="EMBL/GenBank/DDBJ databases">
        <title>Draft Genome Sequences od Carboxydothermus pertinax and islandicus, Hydrogenogenic Carboxydotrophic Bacteria.</title>
        <authorList>
            <person name="Fukuyama Y."/>
            <person name="Ohmae K."/>
            <person name="Yoneda Y."/>
            <person name="Yoshida T."/>
            <person name="Sako Y."/>
        </authorList>
    </citation>
    <scope>NUCLEOTIDE SEQUENCE [LARGE SCALE GENOMIC DNA]</scope>
    <source>
        <strain evidence="10">Ug1</strain>
    </source>
</reference>
<feature type="transmembrane region" description="Helical" evidence="8">
    <location>
        <begin position="263"/>
        <end position="284"/>
    </location>
</feature>
<dbReference type="InterPro" id="IPR004761">
    <property type="entry name" value="Spore_GerAB"/>
</dbReference>
<keyword evidence="6 8" id="KW-1133">Transmembrane helix</keyword>
<accession>A0A1L8CXN0</accession>
<comment type="subcellular location">
    <subcellularLocation>
        <location evidence="1">Membrane</location>
        <topology evidence="1">Multi-pass membrane protein</topology>
    </subcellularLocation>
</comment>
<dbReference type="RefSeq" id="WP_075860040.1">
    <property type="nucleotide sequence ID" value="NZ_BDJK01000055.1"/>
</dbReference>
<keyword evidence="3" id="KW-0813">Transport</keyword>
<dbReference type="GO" id="GO:0009847">
    <property type="term" value="P:spore germination"/>
    <property type="evidence" value="ECO:0007669"/>
    <property type="project" value="InterPro"/>
</dbReference>
<keyword evidence="10" id="KW-1185">Reference proteome</keyword>
<keyword evidence="5 8" id="KW-0812">Transmembrane</keyword>
<dbReference type="Proteomes" id="UP000187485">
    <property type="component" value="Unassembled WGS sequence"/>
</dbReference>
<evidence type="ECO:0000256" key="7">
    <source>
        <dbReference type="ARBA" id="ARBA00023136"/>
    </source>
</evidence>
<evidence type="ECO:0000313" key="10">
    <source>
        <dbReference type="Proteomes" id="UP000187485"/>
    </source>
</evidence>
<dbReference type="EMBL" id="BDJK01000055">
    <property type="protein sequence ID" value="GAV23647.1"/>
    <property type="molecule type" value="Genomic_DNA"/>
</dbReference>
<evidence type="ECO:0000256" key="8">
    <source>
        <dbReference type="SAM" id="Phobius"/>
    </source>
</evidence>
<keyword evidence="4" id="KW-0309">Germination</keyword>
<evidence type="ECO:0000256" key="4">
    <source>
        <dbReference type="ARBA" id="ARBA00022544"/>
    </source>
</evidence>
<feature type="transmembrane region" description="Helical" evidence="8">
    <location>
        <begin position="207"/>
        <end position="233"/>
    </location>
</feature>
<feature type="transmembrane region" description="Helical" evidence="8">
    <location>
        <begin position="140"/>
        <end position="158"/>
    </location>
</feature>
<proteinExistence type="inferred from homology"/>
<protein>
    <submittedName>
        <fullName evidence="9">Uncharacterized protein</fullName>
    </submittedName>
</protein>
<name>A0A1L8CXN0_9THEO</name>
<feature type="transmembrane region" description="Helical" evidence="8">
    <location>
        <begin position="179"/>
        <end position="201"/>
    </location>
</feature>
<gene>
    <name evidence="9" type="ORF">cpu_21570</name>
</gene>
<dbReference type="GO" id="GO:0016020">
    <property type="term" value="C:membrane"/>
    <property type="evidence" value="ECO:0007669"/>
    <property type="project" value="UniProtKB-SubCell"/>
</dbReference>
<dbReference type="PANTHER" id="PTHR34975:SF2">
    <property type="entry name" value="SPORE GERMINATION PROTEIN A2"/>
    <property type="match status" value="1"/>
</dbReference>
<sequence length="355" mass="39841">MKITGLQLIYIQFTLILSVVDIFLPSIIAKEAGPDAWISIILAFIFSIFLAWIYSNIANKIYPDNLTSYLIKKGIIGKIILGLYWYLYFILIITVLREFMELIRVFLPETPLFMIGILMQITVLYGLFSGTETMAKATEILAPLGILALVIVAGYALFKADFGYFKPFLAKGIKPAIKGSIEIINFFGDTLLLWFFAVNLYEKPEKLFRLLVLGYFIISIALFGGVLGIAVFGVKTTAKMELVALEMVRIVNIADFLKHLDSVMLGVWAIGGVLKLTFLYLSLTEILKALMDIKKIKINSLPIGVWALISAIYGFKNLGEYFSYLGELTYFTLIFSILVPFVLLLIISLPKGKKL</sequence>
<feature type="transmembrane region" description="Helical" evidence="8">
    <location>
        <begin position="296"/>
        <end position="316"/>
    </location>
</feature>
<dbReference type="OrthoDB" id="1675410at2"/>
<evidence type="ECO:0000256" key="2">
    <source>
        <dbReference type="ARBA" id="ARBA00007998"/>
    </source>
</evidence>
<dbReference type="Pfam" id="PF03845">
    <property type="entry name" value="Spore_permease"/>
    <property type="match status" value="1"/>
</dbReference>
<feature type="transmembrane region" description="Helical" evidence="8">
    <location>
        <begin position="328"/>
        <end position="349"/>
    </location>
</feature>
<keyword evidence="7 8" id="KW-0472">Membrane</keyword>